<keyword evidence="2" id="KW-1185">Reference proteome</keyword>
<dbReference type="Proteomes" id="UP000006327">
    <property type="component" value="Unassembled WGS sequence"/>
</dbReference>
<evidence type="ECO:0008006" key="3">
    <source>
        <dbReference type="Google" id="ProtNLM"/>
    </source>
</evidence>
<proteinExistence type="predicted"/>
<dbReference type="OrthoDB" id="7531957at2"/>
<evidence type="ECO:0000313" key="2">
    <source>
        <dbReference type="Proteomes" id="UP000006327"/>
    </source>
</evidence>
<sequence>MNKTLTSSLAPQSKTLQLLFLSLLLISTKGLAVEVKGLVQLNFVKASEQSSWFEEGTGILAYSKDGANVQQALLQLSDTFSNGLSYDVVANYYQLGEQNLGISQAQISYKPLSSAKLRWRARVGFFYPKLSLENVDTGWLSPFTYTQSAVNSWVGEELRTAGLEVTLFSPGRTRNSPISWEFHGSVFKANDPLGTVISWRGFAMHDRQSLNNDRVPFAPYPSVIGEDRIFHPNYVEPYHELDGNLGFYLGAHVEYYKQSTLRYYYYDNQADPLEVSHERLYAWRTKFHSLALQHKFDGNTRVLGQWLSGSSVMGNRFVYINFDAWYLMLSHKHKAHRISLRFDKFKVREDDVFPWDQNNSDGHGVTLAWRYDLNKNWQVGVEQHINKNSADIRATLGENIQVDQNQSLAVLQYRW</sequence>
<name>K6YH75_9ALTE</name>
<accession>K6YH75</accession>
<dbReference type="eggNOG" id="ENOG502Z9AD">
    <property type="taxonomic scope" value="Bacteria"/>
</dbReference>
<evidence type="ECO:0000313" key="1">
    <source>
        <dbReference type="EMBL" id="GAC17527.1"/>
    </source>
</evidence>
<dbReference type="RefSeq" id="WP_007616383.1">
    <property type="nucleotide sequence ID" value="NZ_BAEO01000007.1"/>
</dbReference>
<dbReference type="STRING" id="493475.GARC_0546"/>
<protein>
    <recommendedName>
        <fullName evidence="3">Phosphate-selective porin O and P</fullName>
    </recommendedName>
</protein>
<reference evidence="1 2" key="1">
    <citation type="journal article" date="2017" name="Antonie Van Leeuwenhoek">
        <title>Rhizobium rhizosphaerae sp. nov., a novel species isolated from rice rhizosphere.</title>
        <authorList>
            <person name="Zhao J.J."/>
            <person name="Zhang J."/>
            <person name="Zhang R.J."/>
            <person name="Zhang C.W."/>
            <person name="Yin H.Q."/>
            <person name="Zhang X.X."/>
        </authorList>
    </citation>
    <scope>NUCLEOTIDE SEQUENCE [LARGE SCALE GENOMIC DNA]</scope>
    <source>
        <strain evidence="1 2">BSs20135</strain>
    </source>
</reference>
<dbReference type="SUPFAM" id="SSF56935">
    <property type="entry name" value="Porins"/>
    <property type="match status" value="1"/>
</dbReference>
<dbReference type="EMBL" id="BAEO01000007">
    <property type="protein sequence ID" value="GAC17527.1"/>
    <property type="molecule type" value="Genomic_DNA"/>
</dbReference>
<gene>
    <name evidence="1" type="ORF">GARC_0546</name>
</gene>
<dbReference type="AlphaFoldDB" id="K6YH75"/>
<comment type="caution">
    <text evidence="1">The sequence shown here is derived from an EMBL/GenBank/DDBJ whole genome shotgun (WGS) entry which is preliminary data.</text>
</comment>
<organism evidence="1 2">
    <name type="scientific">Paraglaciecola arctica BSs20135</name>
    <dbReference type="NCBI Taxonomy" id="493475"/>
    <lineage>
        <taxon>Bacteria</taxon>
        <taxon>Pseudomonadati</taxon>
        <taxon>Pseudomonadota</taxon>
        <taxon>Gammaproteobacteria</taxon>
        <taxon>Alteromonadales</taxon>
        <taxon>Alteromonadaceae</taxon>
        <taxon>Paraglaciecola</taxon>
    </lineage>
</organism>